<keyword evidence="2 4" id="KW-0479">Metal-binding</keyword>
<name>A0A1D8K934_9GAMM</name>
<dbReference type="SUPFAM" id="SSF46626">
    <property type="entry name" value="Cytochrome c"/>
    <property type="match status" value="1"/>
</dbReference>
<organism evidence="6 7">
    <name type="scientific">Acidihalobacter aeolianus</name>
    <dbReference type="NCBI Taxonomy" id="2792603"/>
    <lineage>
        <taxon>Bacteria</taxon>
        <taxon>Pseudomonadati</taxon>
        <taxon>Pseudomonadota</taxon>
        <taxon>Gammaproteobacteria</taxon>
        <taxon>Chromatiales</taxon>
        <taxon>Ectothiorhodospiraceae</taxon>
        <taxon>Acidihalobacter</taxon>
    </lineage>
</organism>
<accession>A0A1D8K934</accession>
<dbReference type="Pfam" id="PF21342">
    <property type="entry name" value="SoxA-TsdA_cyt-c"/>
    <property type="match status" value="1"/>
</dbReference>
<keyword evidence="1 4" id="KW-0349">Heme</keyword>
<evidence type="ECO:0000256" key="3">
    <source>
        <dbReference type="ARBA" id="ARBA00023004"/>
    </source>
</evidence>
<keyword evidence="3 4" id="KW-0408">Iron</keyword>
<dbReference type="AlphaFoldDB" id="A0A1D8K934"/>
<feature type="domain" description="Cytochrome c" evidence="5">
    <location>
        <begin position="13"/>
        <end position="111"/>
    </location>
</feature>
<dbReference type="GO" id="GO:0020037">
    <property type="term" value="F:heme binding"/>
    <property type="evidence" value="ECO:0007669"/>
    <property type="project" value="InterPro"/>
</dbReference>
<dbReference type="Proteomes" id="UP000095342">
    <property type="component" value="Chromosome"/>
</dbReference>
<dbReference type="Gene3D" id="1.10.760.10">
    <property type="entry name" value="Cytochrome c-like domain"/>
    <property type="match status" value="1"/>
</dbReference>
<dbReference type="InterPro" id="IPR009056">
    <property type="entry name" value="Cyt_c-like_dom"/>
</dbReference>
<dbReference type="GO" id="GO:0046872">
    <property type="term" value="F:metal ion binding"/>
    <property type="evidence" value="ECO:0007669"/>
    <property type="project" value="UniProtKB-KW"/>
</dbReference>
<dbReference type="KEGG" id="aaeo:BJI67_10805"/>
<gene>
    <name evidence="6" type="ORF">BJI67_10805</name>
</gene>
<dbReference type="PROSITE" id="PS51007">
    <property type="entry name" value="CYTC"/>
    <property type="match status" value="1"/>
</dbReference>
<evidence type="ECO:0000256" key="2">
    <source>
        <dbReference type="ARBA" id="ARBA00022723"/>
    </source>
</evidence>
<dbReference type="InterPro" id="IPR036909">
    <property type="entry name" value="Cyt_c-like_dom_sf"/>
</dbReference>
<protein>
    <recommendedName>
        <fullName evidence="5">Cytochrome c domain-containing protein</fullName>
    </recommendedName>
</protein>
<proteinExistence type="predicted"/>
<evidence type="ECO:0000256" key="4">
    <source>
        <dbReference type="PROSITE-ProRule" id="PRU00433"/>
    </source>
</evidence>
<evidence type="ECO:0000313" key="6">
    <source>
        <dbReference type="EMBL" id="AOV17484.1"/>
    </source>
</evidence>
<reference evidence="6 7" key="1">
    <citation type="submission" date="2016-09" db="EMBL/GenBank/DDBJ databases">
        <title>Acidihalobacter prosperus V6 (DSM14174).</title>
        <authorList>
            <person name="Khaleque H.N."/>
            <person name="Ramsay J.P."/>
            <person name="Murphy R.J.T."/>
            <person name="Kaksonen A.H."/>
            <person name="Boxall N.J."/>
            <person name="Watkin E.L.J."/>
        </authorList>
    </citation>
    <scope>NUCLEOTIDE SEQUENCE [LARGE SCALE GENOMIC DNA]</scope>
    <source>
        <strain evidence="6 7">V6</strain>
    </source>
</reference>
<evidence type="ECO:0000259" key="5">
    <source>
        <dbReference type="PROSITE" id="PS51007"/>
    </source>
</evidence>
<dbReference type="EMBL" id="CP017448">
    <property type="protein sequence ID" value="AOV17484.1"/>
    <property type="molecule type" value="Genomic_DNA"/>
</dbReference>
<evidence type="ECO:0000256" key="1">
    <source>
        <dbReference type="ARBA" id="ARBA00022617"/>
    </source>
</evidence>
<sequence length="123" mass="12874">MASANAAPGPLQEAINHGKHMFIHDTFGGDGATCETCHRAAGMGPTIVHGHRFPSLANAAAIFPRYNPRAHKVITLEDQIRGCIARGLKGKPPAPGSMAMSSMVAYLTSLSQGKPIDMGGKPK</sequence>
<keyword evidence="7" id="KW-1185">Reference proteome</keyword>
<dbReference type="GO" id="GO:0009055">
    <property type="term" value="F:electron transfer activity"/>
    <property type="evidence" value="ECO:0007669"/>
    <property type="project" value="InterPro"/>
</dbReference>
<evidence type="ECO:0000313" key="7">
    <source>
        <dbReference type="Proteomes" id="UP000095342"/>
    </source>
</evidence>